<evidence type="ECO:0000313" key="3">
    <source>
        <dbReference type="Proteomes" id="UP000222788"/>
    </source>
</evidence>
<name>A0A2C5X0R5_9PEZI</name>
<keyword evidence="3" id="KW-1185">Reference proteome</keyword>
<reference evidence="2 3" key="1">
    <citation type="journal article" date="2013" name="Fungal Biol.">
        <title>Analysis of microsatellite markers in the genome of the plant pathogen Ceratocystis fimbriata.</title>
        <authorList>
            <person name="Simpson M.C."/>
            <person name="Wilken P.M."/>
            <person name="Coetzee M.P."/>
            <person name="Wingfield M.J."/>
            <person name="Wingfield B.D."/>
        </authorList>
    </citation>
    <scope>NUCLEOTIDE SEQUENCE [LARGE SCALE GENOMIC DNA]</scope>
    <source>
        <strain evidence="2 3">CBS 114723</strain>
    </source>
</reference>
<evidence type="ECO:0008006" key="4">
    <source>
        <dbReference type="Google" id="ProtNLM"/>
    </source>
</evidence>
<dbReference type="GO" id="GO:0007059">
    <property type="term" value="P:chromosome segregation"/>
    <property type="evidence" value="ECO:0007669"/>
    <property type="project" value="InterPro"/>
</dbReference>
<accession>A0A2C5X0R5</accession>
<dbReference type="Gene3D" id="3.10.20.720">
    <property type="match status" value="1"/>
</dbReference>
<dbReference type="AlphaFoldDB" id="A0A2C5X0R5"/>
<dbReference type="GO" id="GO:0034080">
    <property type="term" value="P:CENP-A containing chromatin assembly"/>
    <property type="evidence" value="ECO:0007669"/>
    <property type="project" value="InterPro"/>
</dbReference>
<dbReference type="Pfam" id="PF05238">
    <property type="entry name" value="CENP-N"/>
    <property type="match status" value="1"/>
</dbReference>
<organism evidence="2 3">
    <name type="scientific">Ceratocystis fimbriata CBS 114723</name>
    <dbReference type="NCBI Taxonomy" id="1035309"/>
    <lineage>
        <taxon>Eukaryota</taxon>
        <taxon>Fungi</taxon>
        <taxon>Dikarya</taxon>
        <taxon>Ascomycota</taxon>
        <taxon>Pezizomycotina</taxon>
        <taxon>Sordariomycetes</taxon>
        <taxon>Hypocreomycetidae</taxon>
        <taxon>Microascales</taxon>
        <taxon>Ceratocystidaceae</taxon>
        <taxon>Ceratocystis</taxon>
    </lineage>
</organism>
<feature type="region of interest" description="Disordered" evidence="1">
    <location>
        <begin position="261"/>
        <end position="282"/>
    </location>
</feature>
<comment type="caution">
    <text evidence="2">The sequence shown here is derived from an EMBL/GenBank/DDBJ whole genome shotgun (WGS) entry which is preliminary data.</text>
</comment>
<evidence type="ECO:0000256" key="1">
    <source>
        <dbReference type="SAM" id="MobiDB-lite"/>
    </source>
</evidence>
<dbReference type="EMBL" id="APWK03000092">
    <property type="protein sequence ID" value="PHH51464.1"/>
    <property type="molecule type" value="Genomic_DNA"/>
</dbReference>
<dbReference type="Proteomes" id="UP000222788">
    <property type="component" value="Unassembled WGS sequence"/>
</dbReference>
<proteinExistence type="predicted"/>
<reference evidence="2 3" key="2">
    <citation type="journal article" date="2013" name="IMA Fungus">
        <title>IMA Genome-F 1: Ceratocystis fimbriata: Draft nuclear genome sequence for the plant pathogen, Ceratocystis fimbriata.</title>
        <authorList>
            <person name="Wilken P.M."/>
            <person name="Steenkamp E.T."/>
            <person name="Wingfield M.J."/>
            <person name="de Beer Z.W."/>
            <person name="Wingfield B.D."/>
        </authorList>
    </citation>
    <scope>NUCLEOTIDE SEQUENCE [LARGE SCALE GENOMIC DNA]</scope>
    <source>
        <strain evidence="2 3">CBS 114723</strain>
    </source>
</reference>
<evidence type="ECO:0000313" key="2">
    <source>
        <dbReference type="EMBL" id="PHH51464.1"/>
    </source>
</evidence>
<protein>
    <recommendedName>
        <fullName evidence="4">Kinetochore protein mis15</fullName>
    </recommendedName>
</protein>
<dbReference type="OrthoDB" id="6585699at2759"/>
<sequence length="390" mass="43414">MDSIEELQDLYSSMQERKGSKREVVDRMLEGDWREGVTMYQLAMADFQYLYDHPLSQKWTAYRILPLKVQPHTNPDGHDVYKVDNKSLQTPRFHPSTFLEKLQLEALPDTKTHCHFDRHRSLPLLILRIVILDSPYNFNWSHQEGTATSLETARIMYIAFPDAAPFLYITKPSSIGGVNSAFDAKSTRSLVVDGIPKALSRPRERVTLKATDFTSANLSAILQKSSAGRTNEAGGGWSIYADEKKKDTPLERVLPVSPLLDDIQDSNSGPKHKLHDTPESKAVKKRRLVAEGRFGKSALIHDGVGIKQLDIVLANTLVNADEDGDHDEELPKASVRLCFVGSHVFAGIRQLIEAGAIDGEKMPGWMTGEEGVTSGTVVEGRIRVHKGTGM</sequence>
<gene>
    <name evidence="2" type="ORF">CFIMG_008696RA00001</name>
</gene>
<dbReference type="STRING" id="1035309.A0A2C5X0R5"/>
<dbReference type="InterPro" id="IPR007902">
    <property type="entry name" value="Chl4/mis15/CENP-N"/>
</dbReference>